<dbReference type="SFLD" id="SFLDG01129">
    <property type="entry name" value="C1.5:_HAD__Beta-PGM__Phosphata"/>
    <property type="match status" value="1"/>
</dbReference>
<dbReference type="Gene3D" id="1.10.150.240">
    <property type="entry name" value="Putative phosphatase, domain 2"/>
    <property type="match status" value="1"/>
</dbReference>
<dbReference type="NCBIfam" id="TIGR01549">
    <property type="entry name" value="HAD-SF-IA-v1"/>
    <property type="match status" value="1"/>
</dbReference>
<dbReference type="InterPro" id="IPR006439">
    <property type="entry name" value="HAD-SF_hydro_IA"/>
</dbReference>
<gene>
    <name evidence="2" type="ORF">GMX10_08795</name>
</gene>
<dbReference type="PANTHER" id="PTHR47478">
    <property type="match status" value="1"/>
</dbReference>
<dbReference type="EMBL" id="CP046377">
    <property type="protein sequence ID" value="QHQ24162.1"/>
    <property type="molecule type" value="Genomic_DNA"/>
</dbReference>
<dbReference type="SUPFAM" id="SSF56784">
    <property type="entry name" value="HAD-like"/>
    <property type="match status" value="1"/>
</dbReference>
<keyword evidence="2" id="KW-0378">Hydrolase</keyword>
<dbReference type="Proteomes" id="UP000464054">
    <property type="component" value="Chromosome"/>
</dbReference>
<dbReference type="PANTHER" id="PTHR47478:SF1">
    <property type="entry name" value="PYRIMIDINE 5'-NUCLEOTIDASE YJJG"/>
    <property type="match status" value="1"/>
</dbReference>
<evidence type="ECO:0000313" key="2">
    <source>
        <dbReference type="EMBL" id="QHQ24162.1"/>
    </source>
</evidence>
<dbReference type="Gene3D" id="3.40.50.1000">
    <property type="entry name" value="HAD superfamily/HAD-like"/>
    <property type="match status" value="1"/>
</dbReference>
<dbReference type="InterPro" id="IPR036412">
    <property type="entry name" value="HAD-like_sf"/>
</dbReference>
<protein>
    <submittedName>
        <fullName evidence="2">HAD-IA family hydrolase</fullName>
    </submittedName>
</protein>
<name>A0AAP9LCD0_9GAMM</name>
<evidence type="ECO:0000256" key="1">
    <source>
        <dbReference type="ARBA" id="ARBA00022723"/>
    </source>
</evidence>
<proteinExistence type="predicted"/>
<evidence type="ECO:0000313" key="3">
    <source>
        <dbReference type="Proteomes" id="UP000464054"/>
    </source>
</evidence>
<dbReference type="GO" id="GO:0046872">
    <property type="term" value="F:metal ion binding"/>
    <property type="evidence" value="ECO:0007669"/>
    <property type="project" value="UniProtKB-KW"/>
</dbReference>
<dbReference type="AlphaFoldDB" id="A0AAP9LCD0"/>
<accession>A0AAP9LCD0</accession>
<reference evidence="3" key="1">
    <citation type="submission" date="2019-11" db="EMBL/GenBank/DDBJ databases">
        <authorList>
            <person name="Jee S."/>
        </authorList>
    </citation>
    <scope>NUCLEOTIDE SEQUENCE [LARGE SCALE GENOMIC DNA]</scope>
    <source>
        <strain evidence="3">PZ1</strain>
    </source>
</reference>
<dbReference type="InterPro" id="IPR052550">
    <property type="entry name" value="Pyrimidine_5'-ntase_YjjG"/>
</dbReference>
<dbReference type="InterPro" id="IPR023214">
    <property type="entry name" value="HAD_sf"/>
</dbReference>
<dbReference type="SFLD" id="SFLDS00003">
    <property type="entry name" value="Haloacid_Dehalogenase"/>
    <property type="match status" value="1"/>
</dbReference>
<dbReference type="GO" id="GO:0016787">
    <property type="term" value="F:hydrolase activity"/>
    <property type="evidence" value="ECO:0007669"/>
    <property type="project" value="UniProtKB-KW"/>
</dbReference>
<sequence>MHLAHLLLRKVRWVIKLILFDIDDTLVDHQAGAFQAMQRISSLMIKLNYADDRYDFSEFIRSYETMSHTLWSQFELGEVDISTLLEKRFIYIYDWFGVKGFDFGFIEKEYWNTYIENCSLKNEWLPLLQQLSSTFPLAICSNGMEFVQRRKLVYTNILPFFSHFYFGNYYPDCKPDERFFKKILLDFNLQPENVLMIGDSLNNDISPCKNLGVRTLHYTGSASFQSIRQSIMELING</sequence>
<dbReference type="InterPro" id="IPR023198">
    <property type="entry name" value="PGP-like_dom2"/>
</dbReference>
<dbReference type="Pfam" id="PF00702">
    <property type="entry name" value="Hydrolase"/>
    <property type="match status" value="1"/>
</dbReference>
<keyword evidence="1" id="KW-0479">Metal-binding</keyword>
<organism evidence="2 3">
    <name type="scientific">Pectobacterium parvum</name>
    <dbReference type="NCBI Taxonomy" id="2778550"/>
    <lineage>
        <taxon>Bacteria</taxon>
        <taxon>Pseudomonadati</taxon>
        <taxon>Pseudomonadota</taxon>
        <taxon>Gammaproteobacteria</taxon>
        <taxon>Enterobacterales</taxon>
        <taxon>Pectobacteriaceae</taxon>
        <taxon>Pectobacterium</taxon>
    </lineage>
</organism>